<dbReference type="InterPro" id="IPR036397">
    <property type="entry name" value="RNaseH_sf"/>
</dbReference>
<dbReference type="EMBL" id="UYRV01123517">
    <property type="protein sequence ID" value="VDN33846.1"/>
    <property type="molecule type" value="Genomic_DNA"/>
</dbReference>
<sequence>MPHGKALSDFEKGRIMALHSQKWSTRRIAAEIGRSHGVVSKYLADPCSYGSAQHPGRPSSVSDRDKRRIIRAASNSTISSKRIQKDLSLMCTPRTVRRVLERSDNIVRAKMSPCPKLTDLHKKQRLAFAEEKLTQQIDWTRIVWSDEKKFNLDGPDGLASYWHDLRKEPLHFSRRNFGGGNVMVWGAFNTPELFPLPLSK</sequence>
<gene>
    <name evidence="4" type="ORF">CGOC_LOCUS12490</name>
</gene>
<dbReference type="Proteomes" id="UP000271889">
    <property type="component" value="Unassembled WGS sequence"/>
</dbReference>
<comment type="subcellular location">
    <subcellularLocation>
        <location evidence="1">Nucleus</location>
    </subcellularLocation>
</comment>
<dbReference type="Gene3D" id="1.10.10.60">
    <property type="entry name" value="Homeodomain-like"/>
    <property type="match status" value="1"/>
</dbReference>
<protein>
    <submittedName>
        <fullName evidence="4">Uncharacterized protein</fullName>
    </submittedName>
</protein>
<evidence type="ECO:0000259" key="2">
    <source>
        <dbReference type="Pfam" id="PF11427"/>
    </source>
</evidence>
<dbReference type="Pfam" id="PF21517">
    <property type="entry name" value="HTH_Tnp_Tc3_2_like"/>
    <property type="match status" value="1"/>
</dbReference>
<evidence type="ECO:0000256" key="1">
    <source>
        <dbReference type="ARBA" id="ARBA00004123"/>
    </source>
</evidence>
<feature type="domain" description="Transposable element Tc3 transposase-like DNA-binding HTH" evidence="3">
    <location>
        <begin position="64"/>
        <end position="103"/>
    </location>
</feature>
<reference evidence="4 5" key="1">
    <citation type="submission" date="2018-11" db="EMBL/GenBank/DDBJ databases">
        <authorList>
            <consortium name="Pathogen Informatics"/>
        </authorList>
    </citation>
    <scope>NUCLEOTIDE SEQUENCE [LARGE SCALE GENOMIC DNA]</scope>
</reference>
<dbReference type="AlphaFoldDB" id="A0A3P7QS43"/>
<dbReference type="Gene3D" id="3.30.420.10">
    <property type="entry name" value="Ribonuclease H-like superfamily/Ribonuclease H"/>
    <property type="match status" value="1"/>
</dbReference>
<keyword evidence="5" id="KW-1185">Reference proteome</keyword>
<dbReference type="InterPro" id="IPR036388">
    <property type="entry name" value="WH-like_DNA-bd_sf"/>
</dbReference>
<evidence type="ECO:0000259" key="3">
    <source>
        <dbReference type="Pfam" id="PF21517"/>
    </source>
</evidence>
<dbReference type="OrthoDB" id="5857894at2759"/>
<organism evidence="4 5">
    <name type="scientific">Cylicostephanus goldi</name>
    <name type="common">Nematode worm</name>
    <dbReference type="NCBI Taxonomy" id="71465"/>
    <lineage>
        <taxon>Eukaryota</taxon>
        <taxon>Metazoa</taxon>
        <taxon>Ecdysozoa</taxon>
        <taxon>Nematoda</taxon>
        <taxon>Chromadorea</taxon>
        <taxon>Rhabditida</taxon>
        <taxon>Rhabditina</taxon>
        <taxon>Rhabditomorpha</taxon>
        <taxon>Strongyloidea</taxon>
        <taxon>Strongylidae</taxon>
        <taxon>Cylicostephanus</taxon>
    </lineage>
</organism>
<dbReference type="GO" id="GO:0005634">
    <property type="term" value="C:nucleus"/>
    <property type="evidence" value="ECO:0007669"/>
    <property type="project" value="UniProtKB-SubCell"/>
</dbReference>
<dbReference type="Pfam" id="PF11427">
    <property type="entry name" value="HTH_Tnp_Tc3_1"/>
    <property type="match status" value="1"/>
</dbReference>
<dbReference type="InterPro" id="IPR009057">
    <property type="entry name" value="Homeodomain-like_sf"/>
</dbReference>
<dbReference type="SUPFAM" id="SSF46689">
    <property type="entry name" value="Homeodomain-like"/>
    <property type="match status" value="1"/>
</dbReference>
<dbReference type="GO" id="GO:0003677">
    <property type="term" value="F:DNA binding"/>
    <property type="evidence" value="ECO:0007669"/>
    <property type="project" value="InterPro"/>
</dbReference>
<accession>A0A3P7QS43</accession>
<proteinExistence type="predicted"/>
<name>A0A3P7QS43_CYLGO</name>
<evidence type="ECO:0000313" key="5">
    <source>
        <dbReference type="Proteomes" id="UP000271889"/>
    </source>
</evidence>
<feature type="domain" description="Tc3 transposase DNA binding" evidence="2">
    <location>
        <begin position="4"/>
        <end position="51"/>
    </location>
</feature>
<dbReference type="Gene3D" id="1.10.10.10">
    <property type="entry name" value="Winged helix-like DNA-binding domain superfamily/Winged helix DNA-binding domain"/>
    <property type="match status" value="1"/>
</dbReference>
<dbReference type="InterPro" id="IPR025898">
    <property type="entry name" value="Tc3_transposase_DNA-bd_dom"/>
</dbReference>
<evidence type="ECO:0000313" key="4">
    <source>
        <dbReference type="EMBL" id="VDN33846.1"/>
    </source>
</evidence>
<dbReference type="InterPro" id="IPR048703">
    <property type="entry name" value="Tnp_Tc3-like_HTH"/>
</dbReference>